<dbReference type="InterPro" id="IPR026841">
    <property type="entry name" value="Aur1/Ipt1"/>
</dbReference>
<feature type="transmembrane region" description="Helical" evidence="5">
    <location>
        <begin position="17"/>
        <end position="35"/>
    </location>
</feature>
<dbReference type="AlphaFoldDB" id="A0A7X0MJY3"/>
<gene>
    <name evidence="7" type="ORF">HDF25_003794</name>
</gene>
<evidence type="ECO:0000256" key="2">
    <source>
        <dbReference type="ARBA" id="ARBA00022692"/>
    </source>
</evidence>
<evidence type="ECO:0000256" key="1">
    <source>
        <dbReference type="ARBA" id="ARBA00004141"/>
    </source>
</evidence>
<evidence type="ECO:0000313" key="7">
    <source>
        <dbReference type="EMBL" id="MBB6501619.1"/>
    </source>
</evidence>
<feature type="transmembrane region" description="Helical" evidence="5">
    <location>
        <begin position="42"/>
        <end position="74"/>
    </location>
</feature>
<reference evidence="7 8" key="1">
    <citation type="submission" date="2020-08" db="EMBL/GenBank/DDBJ databases">
        <title>Genomic Encyclopedia of Type Strains, Phase IV (KMG-V): Genome sequencing to study the core and pangenomes of soil and plant-associated prokaryotes.</title>
        <authorList>
            <person name="Whitman W."/>
        </authorList>
    </citation>
    <scope>NUCLEOTIDE SEQUENCE [LARGE SCALE GENOMIC DNA]</scope>
    <source>
        <strain evidence="7 8">M2T3</strain>
    </source>
</reference>
<feature type="domain" description="Inositolphosphotransferase Aur1/Ipt1" evidence="6">
    <location>
        <begin position="121"/>
        <end position="289"/>
    </location>
</feature>
<dbReference type="Pfam" id="PF14378">
    <property type="entry name" value="PAP2_3"/>
    <property type="match status" value="1"/>
</dbReference>
<dbReference type="InterPro" id="IPR052185">
    <property type="entry name" value="IPC_Synthase-Related"/>
</dbReference>
<evidence type="ECO:0000256" key="5">
    <source>
        <dbReference type="SAM" id="Phobius"/>
    </source>
</evidence>
<feature type="transmembrane region" description="Helical" evidence="5">
    <location>
        <begin position="277"/>
        <end position="295"/>
    </location>
</feature>
<accession>A0A7X0MJY3</accession>
<keyword evidence="2 5" id="KW-0812">Transmembrane</keyword>
<dbReference type="CDD" id="cd03386">
    <property type="entry name" value="PAP2_Aur1_like"/>
    <property type="match status" value="1"/>
</dbReference>
<feature type="transmembrane region" description="Helical" evidence="5">
    <location>
        <begin position="156"/>
        <end position="176"/>
    </location>
</feature>
<proteinExistence type="predicted"/>
<comment type="subcellular location">
    <subcellularLocation>
        <location evidence="1">Membrane</location>
        <topology evidence="1">Multi-pass membrane protein</topology>
    </subcellularLocation>
</comment>
<keyword evidence="4 5" id="KW-0472">Membrane</keyword>
<sequence>MTDQIRLNRPFFSLRDILSTTAVSLAYLLISYFLIGFKSQQIILVALFNLFYYASVISRKFILGFSIFIVYWIIFDYMKAFPNYVFNKVHIEELYNLEKHIFGISSQGTVLTPNEYWRLHGSTAMDVIGGIFYLMWIPVPIAFAVYLFFVNREQFLKFLFTFVLVNLIGFVIYYLYPAAPPWYVQYHRFVFEAHTMGNTAGLVKFDRFFNAPIFKSIYSNGSNVFAAMPSLHSSYPVIVLYYGLKNKLGLVNVFFGVVMLGIWFTAVYTSHHYVLDVLSGIICAIVGIGLFNWLLKHTALNGLVEKMYAVVR</sequence>
<dbReference type="EMBL" id="JACHCC010000010">
    <property type="protein sequence ID" value="MBB6501619.1"/>
    <property type="molecule type" value="Genomic_DNA"/>
</dbReference>
<keyword evidence="3 5" id="KW-1133">Transmembrane helix</keyword>
<name>A0A7X0MJY3_9SPHI</name>
<feature type="transmembrane region" description="Helical" evidence="5">
    <location>
        <begin position="127"/>
        <end position="149"/>
    </location>
</feature>
<organism evidence="7 8">
    <name type="scientific">Pedobacter cryoconitis</name>
    <dbReference type="NCBI Taxonomy" id="188932"/>
    <lineage>
        <taxon>Bacteria</taxon>
        <taxon>Pseudomonadati</taxon>
        <taxon>Bacteroidota</taxon>
        <taxon>Sphingobacteriia</taxon>
        <taxon>Sphingobacteriales</taxon>
        <taxon>Sphingobacteriaceae</taxon>
        <taxon>Pedobacter</taxon>
    </lineage>
</organism>
<dbReference type="PANTHER" id="PTHR31310:SF7">
    <property type="entry name" value="PA-PHOSPHATASE RELATED-FAMILY PROTEIN DDB_G0268928"/>
    <property type="match status" value="1"/>
</dbReference>
<comment type="caution">
    <text evidence="7">The sequence shown here is derived from an EMBL/GenBank/DDBJ whole genome shotgun (WGS) entry which is preliminary data.</text>
</comment>
<feature type="transmembrane region" description="Helical" evidence="5">
    <location>
        <begin position="224"/>
        <end position="244"/>
    </location>
</feature>
<evidence type="ECO:0000256" key="4">
    <source>
        <dbReference type="ARBA" id="ARBA00023136"/>
    </source>
</evidence>
<protein>
    <recommendedName>
        <fullName evidence="6">Inositolphosphotransferase Aur1/Ipt1 domain-containing protein</fullName>
    </recommendedName>
</protein>
<dbReference type="GO" id="GO:0016020">
    <property type="term" value="C:membrane"/>
    <property type="evidence" value="ECO:0007669"/>
    <property type="project" value="UniProtKB-SubCell"/>
</dbReference>
<dbReference type="RefSeq" id="WP_184627539.1">
    <property type="nucleotide sequence ID" value="NZ_JACHCC010000010.1"/>
</dbReference>
<evidence type="ECO:0000313" key="8">
    <source>
        <dbReference type="Proteomes" id="UP000521017"/>
    </source>
</evidence>
<feature type="transmembrane region" description="Helical" evidence="5">
    <location>
        <begin position="251"/>
        <end position="271"/>
    </location>
</feature>
<evidence type="ECO:0000259" key="6">
    <source>
        <dbReference type="Pfam" id="PF14378"/>
    </source>
</evidence>
<dbReference type="Proteomes" id="UP000521017">
    <property type="component" value="Unassembled WGS sequence"/>
</dbReference>
<evidence type="ECO:0000256" key="3">
    <source>
        <dbReference type="ARBA" id="ARBA00022989"/>
    </source>
</evidence>
<dbReference type="PANTHER" id="PTHR31310">
    <property type="match status" value="1"/>
</dbReference>